<dbReference type="PANTHER" id="PTHR11092">
    <property type="entry name" value="SUGAR NUCLEOTIDE EPIMERASE RELATED"/>
    <property type="match status" value="1"/>
</dbReference>
<evidence type="ECO:0000313" key="4">
    <source>
        <dbReference type="EMBL" id="PPD59087.1"/>
    </source>
</evidence>
<feature type="domain" description="NAD-dependent epimerase/dehydratase" evidence="2">
    <location>
        <begin position="162"/>
        <end position="368"/>
    </location>
</feature>
<proteinExistence type="inferred from homology"/>
<dbReference type="Gene3D" id="3.30.530.20">
    <property type="match status" value="1"/>
</dbReference>
<dbReference type="InterPro" id="IPR001509">
    <property type="entry name" value="Epimerase_deHydtase"/>
</dbReference>
<evidence type="ECO:0000259" key="3">
    <source>
        <dbReference type="Pfam" id="PF08338"/>
    </source>
</evidence>
<dbReference type="Proteomes" id="UP000235653">
    <property type="component" value="Unassembled WGS sequence"/>
</dbReference>
<keyword evidence="5" id="KW-1185">Reference proteome</keyword>
<comment type="similarity">
    <text evidence="1">Belongs to the NAD(P)-dependent epimerase/dehydratase family. SDR39U1 subfamily.</text>
</comment>
<dbReference type="Pfam" id="PF01370">
    <property type="entry name" value="Epimerase"/>
    <property type="match status" value="1"/>
</dbReference>
<evidence type="ECO:0000313" key="5">
    <source>
        <dbReference type="Proteomes" id="UP000235653"/>
    </source>
</evidence>
<name>A0A2P5P9Y8_9CHLR</name>
<dbReference type="OrthoDB" id="9801773at2"/>
<feature type="domain" description="DUF1731" evidence="3">
    <location>
        <begin position="405"/>
        <end position="452"/>
    </location>
</feature>
<dbReference type="Pfam" id="PF08338">
    <property type="entry name" value="DUF1731"/>
    <property type="match status" value="1"/>
</dbReference>
<dbReference type="AlphaFoldDB" id="A0A2P5P9Y8"/>
<gene>
    <name evidence="4" type="ORF">JP09_000775</name>
</gene>
<evidence type="ECO:0000259" key="2">
    <source>
        <dbReference type="Pfam" id="PF01370"/>
    </source>
</evidence>
<dbReference type="CDD" id="cd05242">
    <property type="entry name" value="SDR_a8"/>
    <property type="match status" value="1"/>
</dbReference>
<evidence type="ECO:0000256" key="1">
    <source>
        <dbReference type="ARBA" id="ARBA00009353"/>
    </source>
</evidence>
<comment type="caution">
    <text evidence="4">The sequence shown here is derived from an EMBL/GenBank/DDBJ whole genome shotgun (WGS) entry which is preliminary data.</text>
</comment>
<dbReference type="NCBIfam" id="TIGR01777">
    <property type="entry name" value="yfcH"/>
    <property type="match status" value="1"/>
</dbReference>
<accession>A0A2P5P9Y8</accession>
<dbReference type="InterPro" id="IPR013549">
    <property type="entry name" value="DUF1731"/>
</dbReference>
<dbReference type="InterPro" id="IPR023393">
    <property type="entry name" value="START-like_dom_sf"/>
</dbReference>
<dbReference type="PANTHER" id="PTHR11092:SF0">
    <property type="entry name" value="EPIMERASE FAMILY PROTEIN SDR39U1"/>
    <property type="match status" value="1"/>
</dbReference>
<organism evidence="4 5">
    <name type="scientific">Dehalogenimonas etheniformans</name>
    <dbReference type="NCBI Taxonomy" id="1536648"/>
    <lineage>
        <taxon>Bacteria</taxon>
        <taxon>Bacillati</taxon>
        <taxon>Chloroflexota</taxon>
        <taxon>Dehalococcoidia</taxon>
        <taxon>Dehalococcoidales</taxon>
        <taxon>Dehalococcoidaceae</taxon>
        <taxon>Dehalogenimonas</taxon>
    </lineage>
</organism>
<dbReference type="SUPFAM" id="SSF55961">
    <property type="entry name" value="Bet v1-like"/>
    <property type="match status" value="1"/>
</dbReference>
<dbReference type="SUPFAM" id="SSF51735">
    <property type="entry name" value="NAD(P)-binding Rossmann-fold domains"/>
    <property type="match status" value="1"/>
</dbReference>
<dbReference type="InterPro" id="IPR010099">
    <property type="entry name" value="SDR39U1"/>
</dbReference>
<dbReference type="InterPro" id="IPR036291">
    <property type="entry name" value="NAD(P)-bd_dom_sf"/>
</dbReference>
<sequence>MLVPRFVRTSSFPETPGDLFAWHARPGALTRLTPPWRSLRRLGPEVPLEEGRQVHLQLRMGPCRVPWTALHREVIPGESFVDEMLVGPFARWVHRHGFRSAGEGAELSDDIDYELPGGALAGRLAEPWIASMLERDFAWRHDLLRRDLERHRTFADRPRWRVAITGGTGMIGRQLGAFLATGGHQVHLITRNPRPESTDIGWDPSGRRLDVTALEGLDAVVHLAGEPIAGRWTTAHKNRILRSRVEGTLLLSQALASLKRPPRVLVSSSAIGYYGGRGDEPLPETRPSGTGFLAEVCRGWEAATAPAQEAGIRVVHIRTGLVLTPAGGALASMLLPFRLGLGGPVGSGRQFWSWISADDLLGVFHHALGVEGLRGPVNAVAGACPNRDFVRTLGRVLGRPAVLHMPAVVVRTVLGEMGEELLLAGARVVPEQLRESSFRFQHTDLESALRHVLGRARS</sequence>
<dbReference type="EMBL" id="JQAN02000003">
    <property type="protein sequence ID" value="PPD59087.1"/>
    <property type="molecule type" value="Genomic_DNA"/>
</dbReference>
<reference evidence="4 5" key="1">
    <citation type="journal article" date="2017" name="ISME J.">
        <title>Grape pomace compost harbors organohalide-respiring Dehalogenimonas species with novel reductive dehalogenase genes.</title>
        <authorList>
            <person name="Yang Y."/>
            <person name="Higgins S.A."/>
            <person name="Yan J."/>
            <person name="Simsir B."/>
            <person name="Chourey K."/>
            <person name="Iyer R."/>
            <person name="Hettich R.L."/>
            <person name="Baldwin B."/>
            <person name="Ogles D.M."/>
            <person name="Loffler F.E."/>
        </authorList>
    </citation>
    <scope>NUCLEOTIDE SEQUENCE [LARGE SCALE GENOMIC DNA]</scope>
    <source>
        <strain evidence="4 5">GP</strain>
    </source>
</reference>
<dbReference type="CDD" id="cd07820">
    <property type="entry name" value="SRPBCC_3"/>
    <property type="match status" value="1"/>
</dbReference>
<dbReference type="Gene3D" id="3.40.50.720">
    <property type="entry name" value="NAD(P)-binding Rossmann-like Domain"/>
    <property type="match status" value="1"/>
</dbReference>
<protein>
    <submittedName>
        <fullName evidence="4">TIGR01777 family protein</fullName>
    </submittedName>
</protein>